<evidence type="ECO:0000313" key="5">
    <source>
        <dbReference type="EMBL" id="CCO66033.1"/>
    </source>
</evidence>
<dbReference type="InterPro" id="IPR011047">
    <property type="entry name" value="Quinoprotein_ADH-like_sf"/>
</dbReference>
<dbReference type="Pfam" id="PF00400">
    <property type="entry name" value="WD40"/>
    <property type="match status" value="4"/>
</dbReference>
<dbReference type="PANTHER" id="PTHR19857">
    <property type="entry name" value="MITOCHONDRIAL DIVISION PROTEIN 1-RELATED"/>
    <property type="match status" value="1"/>
</dbReference>
<dbReference type="EMBL" id="FO082272">
    <property type="protein sequence ID" value="CCO66033.1"/>
    <property type="molecule type" value="Genomic_DNA"/>
</dbReference>
<dbReference type="PANTHER" id="PTHR19857:SF8">
    <property type="entry name" value="ANGIO-ASSOCIATED MIGRATORY CELL PROTEIN"/>
    <property type="match status" value="1"/>
</dbReference>
<dbReference type="PROSITE" id="PS00678">
    <property type="entry name" value="WD_REPEATS_1"/>
    <property type="match status" value="2"/>
</dbReference>
<organism evidence="5 6">
    <name type="scientific">Bathycoccus prasinos</name>
    <dbReference type="NCBI Taxonomy" id="41875"/>
    <lineage>
        <taxon>Eukaryota</taxon>
        <taxon>Viridiplantae</taxon>
        <taxon>Chlorophyta</taxon>
        <taxon>Mamiellophyceae</taxon>
        <taxon>Mamiellales</taxon>
        <taxon>Bathycoccaceae</taxon>
        <taxon>Bathycoccus</taxon>
    </lineage>
</organism>
<feature type="region of interest" description="Disordered" evidence="4">
    <location>
        <begin position="1"/>
        <end position="80"/>
    </location>
</feature>
<dbReference type="InterPro" id="IPR051179">
    <property type="entry name" value="WD_repeat_multifunction"/>
</dbReference>
<feature type="compositionally biased region" description="Acidic residues" evidence="4">
    <location>
        <begin position="33"/>
        <end position="77"/>
    </location>
</feature>
<keyword evidence="6" id="KW-1185">Reference proteome</keyword>
<dbReference type="OrthoDB" id="10261640at2759"/>
<name>K8F152_9CHLO</name>
<dbReference type="RefSeq" id="XP_007511945.1">
    <property type="nucleotide sequence ID" value="XM_007511883.1"/>
</dbReference>
<evidence type="ECO:0000256" key="1">
    <source>
        <dbReference type="ARBA" id="ARBA00022574"/>
    </source>
</evidence>
<keyword evidence="2" id="KW-0677">Repeat</keyword>
<dbReference type="PROSITE" id="PS50294">
    <property type="entry name" value="WD_REPEATS_REGION"/>
    <property type="match status" value="2"/>
</dbReference>
<dbReference type="AlphaFoldDB" id="K8F152"/>
<dbReference type="InterPro" id="IPR001680">
    <property type="entry name" value="WD40_rpt"/>
</dbReference>
<evidence type="ECO:0000256" key="4">
    <source>
        <dbReference type="SAM" id="MobiDB-lite"/>
    </source>
</evidence>
<feature type="compositionally biased region" description="Acidic residues" evidence="4">
    <location>
        <begin position="1"/>
        <end position="15"/>
    </location>
</feature>
<dbReference type="eggNOG" id="KOG0296">
    <property type="taxonomic scope" value="Eukaryota"/>
</dbReference>
<reference evidence="5 6" key="1">
    <citation type="submission" date="2011-10" db="EMBL/GenBank/DDBJ databases">
        <authorList>
            <person name="Genoscope - CEA"/>
        </authorList>
    </citation>
    <scope>NUCLEOTIDE SEQUENCE [LARGE SCALE GENOMIC DNA]</scope>
    <source>
        <strain evidence="5 6">RCC 1105</strain>
    </source>
</reference>
<gene>
    <name evidence="5" type="ORF">Bathy07g02100</name>
</gene>
<protein>
    <submittedName>
        <fullName evidence="5">Uncharacterized protein</fullName>
    </submittedName>
</protein>
<dbReference type="KEGG" id="bpg:Bathy07g02100"/>
<feature type="repeat" description="WD" evidence="3">
    <location>
        <begin position="197"/>
        <end position="238"/>
    </location>
</feature>
<feature type="repeat" description="WD" evidence="3">
    <location>
        <begin position="339"/>
        <end position="382"/>
    </location>
</feature>
<dbReference type="SMART" id="SM00320">
    <property type="entry name" value="WD40"/>
    <property type="match status" value="6"/>
</dbReference>
<dbReference type="Gene3D" id="2.130.10.10">
    <property type="entry name" value="YVTN repeat-like/Quinoprotein amine dehydrogenase"/>
    <property type="match status" value="1"/>
</dbReference>
<dbReference type="InterPro" id="IPR019775">
    <property type="entry name" value="WD40_repeat_CS"/>
</dbReference>
<keyword evidence="1 3" id="KW-0853">WD repeat</keyword>
<dbReference type="STRING" id="41875.K8F152"/>
<proteinExistence type="predicted"/>
<dbReference type="GeneID" id="19014699"/>
<evidence type="ECO:0000256" key="3">
    <source>
        <dbReference type="PROSITE-ProRule" id="PRU00221"/>
    </source>
</evidence>
<dbReference type="PROSITE" id="PS50082">
    <property type="entry name" value="WD_REPEATS_2"/>
    <property type="match status" value="3"/>
</dbReference>
<evidence type="ECO:0000313" key="6">
    <source>
        <dbReference type="Proteomes" id="UP000198341"/>
    </source>
</evidence>
<evidence type="ECO:0000256" key="2">
    <source>
        <dbReference type="ARBA" id="ARBA00022737"/>
    </source>
</evidence>
<dbReference type="Proteomes" id="UP000198341">
    <property type="component" value="Chromosome 7"/>
</dbReference>
<dbReference type="SUPFAM" id="SSF50998">
    <property type="entry name" value="Quinoprotein alcohol dehydrogenase-like"/>
    <property type="match status" value="1"/>
</dbReference>
<feature type="repeat" description="WD" evidence="3">
    <location>
        <begin position="239"/>
        <end position="280"/>
    </location>
</feature>
<sequence length="442" mass="47517">MNPEEEDTEEEDDYEPAFVDASAADVTVHLDLNETDEPPPPDDDDDDLDEEEEEDLEEEDGVMMEEDVAVEDRDAADESVLRPEKDECEMKMEERKGSIFAVAWATTTKRDDGEGGSVEREVMCAGGSDDRAVLTSTSGGGGVTTTTLENTGKDSVSAVKFSRHSNGSNNSEVLLATANLDGTVSVHDADGRYLRQLEGPETGVEWLEWHPNGPIVLAGCEDFCAWMWNASDGNLMQVFAGHSGSVSCGQFSKDGKVVFTGSFDGSFRAWNPRSGMAIAAFQKGGLFHDGPVTCMDSKVDDNGNYLVLTGSEDCTLKLSTVHANAADVGAGGSKVLGNFFAHEKCIECVEFCDGTVGNYAASGSVDATIRVWDLPTQKVRGVLGHGKAVSQLKWVPNSAMLYRCARFRFSKVVCALASFFSSSSKLLSRFFLFATKGPGATS</sequence>
<accession>K8F152</accession>
<dbReference type="InterPro" id="IPR015943">
    <property type="entry name" value="WD40/YVTN_repeat-like_dom_sf"/>
</dbReference>